<evidence type="ECO:0000256" key="2">
    <source>
        <dbReference type="SAM" id="SignalP"/>
    </source>
</evidence>
<keyword evidence="2" id="KW-0732">Signal</keyword>
<gene>
    <name evidence="3 5 6" type="ORF">SRAE_2000515600</name>
</gene>
<dbReference type="WormBase" id="SRAE_2000515600">
    <property type="protein sequence ID" value="SRP01347"/>
    <property type="gene ID" value="WBGene00265410"/>
</dbReference>
<reference evidence="5" key="2">
    <citation type="submission" date="2020-12" db="UniProtKB">
        <authorList>
            <consortium name="WormBaseParasite"/>
        </authorList>
    </citation>
    <scope>IDENTIFICATION</scope>
</reference>
<evidence type="ECO:0000313" key="4">
    <source>
        <dbReference type="Proteomes" id="UP000035682"/>
    </source>
</evidence>
<dbReference type="RefSeq" id="XP_024509722.1">
    <property type="nucleotide sequence ID" value="XM_024644131.1"/>
</dbReference>
<evidence type="ECO:0000256" key="1">
    <source>
        <dbReference type="SAM" id="MobiDB-lite"/>
    </source>
</evidence>
<protein>
    <submittedName>
        <fullName evidence="3 5">Uncharacterized protein</fullName>
    </submittedName>
</protein>
<feature type="region of interest" description="Disordered" evidence="1">
    <location>
        <begin position="45"/>
        <end position="78"/>
    </location>
</feature>
<dbReference type="CTD" id="36382903"/>
<feature type="compositionally biased region" description="Basic and acidic residues" evidence="1">
    <location>
        <begin position="62"/>
        <end position="78"/>
    </location>
</feature>
<reference evidence="3 4" key="1">
    <citation type="submission" date="2014-09" db="EMBL/GenBank/DDBJ databases">
        <authorList>
            <person name="Martin A.A."/>
        </authorList>
    </citation>
    <scope>NUCLEOTIDE SEQUENCE</scope>
    <source>
        <strain evidence="4">ED321</strain>
        <strain evidence="3">ED321 Heterogonic</strain>
    </source>
</reference>
<dbReference type="Proteomes" id="UP000035682">
    <property type="component" value="Unplaced"/>
</dbReference>
<dbReference type="WBParaSite" id="SRAE_2000515600.1">
    <property type="protein sequence ID" value="SRAE_2000515600.1"/>
    <property type="gene ID" value="WBGene00265410"/>
</dbReference>
<name>A0A090LLD1_STRRB</name>
<dbReference type="EMBL" id="LN609529">
    <property type="protein sequence ID" value="CEF70525.1"/>
    <property type="molecule type" value="Genomic_DNA"/>
</dbReference>
<evidence type="ECO:0000313" key="6">
    <source>
        <dbReference type="WormBase" id="SRAE_2000515600"/>
    </source>
</evidence>
<organism evidence="3">
    <name type="scientific">Strongyloides ratti</name>
    <name type="common">Parasitic roundworm</name>
    <dbReference type="NCBI Taxonomy" id="34506"/>
    <lineage>
        <taxon>Eukaryota</taxon>
        <taxon>Metazoa</taxon>
        <taxon>Ecdysozoa</taxon>
        <taxon>Nematoda</taxon>
        <taxon>Chromadorea</taxon>
        <taxon>Rhabditida</taxon>
        <taxon>Tylenchina</taxon>
        <taxon>Panagrolaimomorpha</taxon>
        <taxon>Strongyloidoidea</taxon>
        <taxon>Strongyloididae</taxon>
        <taxon>Strongyloides</taxon>
    </lineage>
</organism>
<proteinExistence type="predicted"/>
<dbReference type="AlphaFoldDB" id="A0A090LLD1"/>
<feature type="region of interest" description="Disordered" evidence="1">
    <location>
        <begin position="176"/>
        <end position="202"/>
    </location>
</feature>
<evidence type="ECO:0000313" key="3">
    <source>
        <dbReference type="EMBL" id="CEF70525.1"/>
    </source>
</evidence>
<sequence length="202" mass="23919">MKYKIDLIFIYLVLILTSIAFSKDNHISDETYEYIESYETESNITSSEESISYLQETSNENEDYKDNDADENDKDKNEGEITEEINLETNVKTENNSISLNLKSNFDKDNLNMFKINFTNDSVKKYEQKLEYYYLEDDGQTIHYYESNESKEENMNKPTDKIITTILIETNKKPYNNYQLNEGSLDEEKDFDKYNSGSYEDY</sequence>
<keyword evidence="4" id="KW-1185">Reference proteome</keyword>
<dbReference type="GeneID" id="36382903"/>
<feature type="signal peptide" evidence="2">
    <location>
        <begin position="1"/>
        <end position="22"/>
    </location>
</feature>
<accession>A0A090LLD1</accession>
<evidence type="ECO:0000313" key="5">
    <source>
        <dbReference type="WBParaSite" id="SRAE_2000515600.1"/>
    </source>
</evidence>
<feature type="chain" id="PRO_5015030874" evidence="2">
    <location>
        <begin position="23"/>
        <end position="202"/>
    </location>
</feature>